<organism evidence="2 3">
    <name type="scientific">Streptomyces alanosinicus</name>
    <dbReference type="NCBI Taxonomy" id="68171"/>
    <lineage>
        <taxon>Bacteria</taxon>
        <taxon>Bacillati</taxon>
        <taxon>Actinomycetota</taxon>
        <taxon>Actinomycetes</taxon>
        <taxon>Kitasatosporales</taxon>
        <taxon>Streptomycetaceae</taxon>
        <taxon>Streptomyces</taxon>
    </lineage>
</organism>
<keyword evidence="3" id="KW-1185">Reference proteome</keyword>
<comment type="caution">
    <text evidence="2">The sequence shown here is derived from an EMBL/GenBank/DDBJ whole genome shotgun (WGS) entry which is preliminary data.</text>
</comment>
<dbReference type="Gene3D" id="3.30.70.1230">
    <property type="entry name" value="Nucleotide cyclase"/>
    <property type="match status" value="1"/>
</dbReference>
<reference evidence="2" key="2">
    <citation type="submission" date="2020-09" db="EMBL/GenBank/DDBJ databases">
        <authorList>
            <person name="Sun Q."/>
            <person name="Ohkuma M."/>
        </authorList>
    </citation>
    <scope>NUCLEOTIDE SEQUENCE</scope>
    <source>
        <strain evidence="2">JCM 4714</strain>
    </source>
</reference>
<evidence type="ECO:0000313" key="2">
    <source>
        <dbReference type="EMBL" id="GHE12385.1"/>
    </source>
</evidence>
<feature type="region of interest" description="Disordered" evidence="1">
    <location>
        <begin position="284"/>
        <end position="307"/>
    </location>
</feature>
<dbReference type="RefSeq" id="WP_189958125.1">
    <property type="nucleotide sequence ID" value="NZ_BMVG01000033.1"/>
</dbReference>
<dbReference type="EMBL" id="BMVG01000033">
    <property type="protein sequence ID" value="GHE12385.1"/>
    <property type="molecule type" value="Genomic_DNA"/>
</dbReference>
<evidence type="ECO:0000256" key="1">
    <source>
        <dbReference type="SAM" id="MobiDB-lite"/>
    </source>
</evidence>
<dbReference type="InterPro" id="IPR029787">
    <property type="entry name" value="Nucleotide_cyclase"/>
</dbReference>
<sequence>MNDPVSRTMLLLDIERYSDRDDVEQAYLRRVLYNIADRALEQAGIDETQRQRADRGDSVMELIDAGAPVTALLRALLTEVPAQLHGYNRLASNSAQIRLRGVVATGYVAVDDHGGWVGSDLNHACRLLDAPLLRAALRERTDGFALCVSESVHAGIVRHDHPGIRADTFHPVTLTSKNGPLRAWLHGPAPHGTTNHGDTGAGETPVPGTSGDVPAPGSPPTTPAAVTTPTAETTPAGEPAQAEQAAAPGSPAPATQAAAPGGGAVFNFGSGSIHVGGSLVGGDQHGVSGGQVTGDVHLGGGTVGEEA</sequence>
<name>A0A918YQ51_9ACTN</name>
<evidence type="ECO:0000313" key="3">
    <source>
        <dbReference type="Proteomes" id="UP000655443"/>
    </source>
</evidence>
<protein>
    <submittedName>
        <fullName evidence="2">Uncharacterized protein</fullName>
    </submittedName>
</protein>
<feature type="compositionally biased region" description="Low complexity" evidence="1">
    <location>
        <begin position="223"/>
        <end position="258"/>
    </location>
</feature>
<gene>
    <name evidence="2" type="ORF">GCM10010339_75510</name>
</gene>
<dbReference type="Proteomes" id="UP000655443">
    <property type="component" value="Unassembled WGS sequence"/>
</dbReference>
<feature type="region of interest" description="Disordered" evidence="1">
    <location>
        <begin position="180"/>
        <end position="258"/>
    </location>
</feature>
<proteinExistence type="predicted"/>
<dbReference type="AlphaFoldDB" id="A0A918YQ51"/>
<accession>A0A918YQ51</accession>
<reference evidence="2" key="1">
    <citation type="journal article" date="2014" name="Int. J. Syst. Evol. Microbiol.">
        <title>Complete genome sequence of Corynebacterium casei LMG S-19264T (=DSM 44701T), isolated from a smear-ripened cheese.</title>
        <authorList>
            <consortium name="US DOE Joint Genome Institute (JGI-PGF)"/>
            <person name="Walter F."/>
            <person name="Albersmeier A."/>
            <person name="Kalinowski J."/>
            <person name="Ruckert C."/>
        </authorList>
    </citation>
    <scope>NUCLEOTIDE SEQUENCE</scope>
    <source>
        <strain evidence="2">JCM 4714</strain>
    </source>
</reference>